<keyword evidence="1" id="KW-0472">Membrane</keyword>
<reference evidence="2 3" key="1">
    <citation type="submission" date="2021-06" db="EMBL/GenBank/DDBJ databases">
        <title>A haploid diamondback moth (Plutella xylostella L.) genome assembly resolves 31 chromosomes and identifies a diamide resistance mutation.</title>
        <authorList>
            <person name="Ward C.M."/>
            <person name="Perry K.D."/>
            <person name="Baker G."/>
            <person name="Powis K."/>
            <person name="Heckel D.G."/>
            <person name="Baxter S.W."/>
        </authorList>
    </citation>
    <scope>NUCLEOTIDE SEQUENCE [LARGE SCALE GENOMIC DNA]</scope>
    <source>
        <strain evidence="2 3">LV</strain>
        <tissue evidence="2">Single pupa</tissue>
    </source>
</reference>
<feature type="transmembrane region" description="Helical" evidence="1">
    <location>
        <begin position="20"/>
        <end position="44"/>
    </location>
</feature>
<gene>
    <name evidence="2" type="ORF">JYU34_016690</name>
</gene>
<sequence length="62" mass="6870">MPLVYGPLYSRVYMATLNVLPGAVFLLGAAMTVPAVAIFAWMYFEQREDPIQVDEMTTVAAE</sequence>
<protein>
    <submittedName>
        <fullName evidence="2">Uncharacterized protein</fullName>
    </submittedName>
</protein>
<evidence type="ECO:0000313" key="2">
    <source>
        <dbReference type="EMBL" id="KAG7299693.1"/>
    </source>
</evidence>
<dbReference type="Proteomes" id="UP000823941">
    <property type="component" value="Chromosome 22"/>
</dbReference>
<dbReference type="EMBL" id="JAHIBW010000022">
    <property type="protein sequence ID" value="KAG7299693.1"/>
    <property type="molecule type" value="Genomic_DNA"/>
</dbReference>
<keyword evidence="3" id="KW-1185">Reference proteome</keyword>
<comment type="caution">
    <text evidence="2">The sequence shown here is derived from an EMBL/GenBank/DDBJ whole genome shotgun (WGS) entry which is preliminary data.</text>
</comment>
<keyword evidence="1" id="KW-0812">Transmembrane</keyword>
<organism evidence="2 3">
    <name type="scientific">Plutella xylostella</name>
    <name type="common">Diamondback moth</name>
    <name type="synonym">Plutella maculipennis</name>
    <dbReference type="NCBI Taxonomy" id="51655"/>
    <lineage>
        <taxon>Eukaryota</taxon>
        <taxon>Metazoa</taxon>
        <taxon>Ecdysozoa</taxon>
        <taxon>Arthropoda</taxon>
        <taxon>Hexapoda</taxon>
        <taxon>Insecta</taxon>
        <taxon>Pterygota</taxon>
        <taxon>Neoptera</taxon>
        <taxon>Endopterygota</taxon>
        <taxon>Lepidoptera</taxon>
        <taxon>Glossata</taxon>
        <taxon>Ditrysia</taxon>
        <taxon>Yponomeutoidea</taxon>
        <taxon>Plutellidae</taxon>
        <taxon>Plutella</taxon>
    </lineage>
</organism>
<evidence type="ECO:0000256" key="1">
    <source>
        <dbReference type="SAM" id="Phobius"/>
    </source>
</evidence>
<name>A0ABQ7Q6Z8_PLUXY</name>
<keyword evidence="1" id="KW-1133">Transmembrane helix</keyword>
<proteinExistence type="predicted"/>
<evidence type="ECO:0000313" key="3">
    <source>
        <dbReference type="Proteomes" id="UP000823941"/>
    </source>
</evidence>
<accession>A0ABQ7Q6Z8</accession>